<dbReference type="EMBL" id="CBTN010000014">
    <property type="protein sequence ID" value="CDH52580.1"/>
    <property type="molecule type" value="Genomic_DNA"/>
</dbReference>
<reference evidence="1" key="1">
    <citation type="submission" date="2013-08" db="EMBL/GenBank/DDBJ databases">
        <title>Gene expansion shapes genome architecture in the human pathogen Lichtheimia corymbifera: an evolutionary genomics analysis in the ancient terrestrial Mucorales (Mucoromycotina).</title>
        <authorList>
            <person name="Schwartze V.U."/>
            <person name="Winter S."/>
            <person name="Shelest E."/>
            <person name="Marcet-Houben M."/>
            <person name="Horn F."/>
            <person name="Wehner S."/>
            <person name="Hoffmann K."/>
            <person name="Riege K."/>
            <person name="Sammeth M."/>
            <person name="Nowrousian M."/>
            <person name="Valiante V."/>
            <person name="Linde J."/>
            <person name="Jacobsen I.D."/>
            <person name="Marz M."/>
            <person name="Brakhage A.A."/>
            <person name="Gabaldon T."/>
            <person name="Bocker S."/>
            <person name="Voigt K."/>
        </authorList>
    </citation>
    <scope>NUCLEOTIDE SEQUENCE [LARGE SCALE GENOMIC DNA]</scope>
    <source>
        <strain evidence="1">FSU 9682</strain>
    </source>
</reference>
<protein>
    <submittedName>
        <fullName evidence="1">Uncharacterized protein</fullName>
    </submittedName>
</protein>
<accession>A0A068RSA8</accession>
<keyword evidence="2" id="KW-1185">Reference proteome</keyword>
<name>A0A068RSA8_9FUNG</name>
<sequence length="293" mass="33671">MSMNAYWVLIFKLKGSRRTIKLSIEPKSTRNVDHDVLSLAACARMAAYGFAEGAPNSDERKKQIQQMWKRNLPPLHMHISRDNKGQWLHWANTLQEGISFFASAERHVGMATHHPLWNCLRPYIPSGTKADWLDDEANLTAACLAWGAAMKLYLPDDHFSSDNQKRRIALRWEQGDTDLYGAKRQNQFDTRKTYHVAFNKDGISLKPVDQHEDDIFYIPLDAVYGDPLVKKLWIHEMQQQGYDDVDQDPVSHIGIPAFTAVAKASNRQKIIQPMDALWLLQQFVNEQLPPCFI</sequence>
<organism evidence="1 2">
    <name type="scientific">Lichtheimia corymbifera JMRC:FSU:9682</name>
    <dbReference type="NCBI Taxonomy" id="1263082"/>
    <lineage>
        <taxon>Eukaryota</taxon>
        <taxon>Fungi</taxon>
        <taxon>Fungi incertae sedis</taxon>
        <taxon>Mucoromycota</taxon>
        <taxon>Mucoromycotina</taxon>
        <taxon>Mucoromycetes</taxon>
        <taxon>Mucorales</taxon>
        <taxon>Lichtheimiaceae</taxon>
        <taxon>Lichtheimia</taxon>
    </lineage>
</organism>
<evidence type="ECO:0000313" key="2">
    <source>
        <dbReference type="Proteomes" id="UP000027586"/>
    </source>
</evidence>
<dbReference type="VEuPathDB" id="FungiDB:LCOR_04037.1"/>
<gene>
    <name evidence="1" type="ORF">LCOR_04037.1</name>
</gene>
<dbReference type="STRING" id="1263082.A0A068RSA8"/>
<proteinExistence type="predicted"/>
<dbReference type="Proteomes" id="UP000027586">
    <property type="component" value="Unassembled WGS sequence"/>
</dbReference>
<dbReference type="AlphaFoldDB" id="A0A068RSA8"/>
<comment type="caution">
    <text evidence="1">The sequence shown here is derived from an EMBL/GenBank/DDBJ whole genome shotgun (WGS) entry which is preliminary data.</text>
</comment>
<dbReference type="OrthoDB" id="2246311at2759"/>
<evidence type="ECO:0000313" key="1">
    <source>
        <dbReference type="EMBL" id="CDH52580.1"/>
    </source>
</evidence>